<keyword evidence="2" id="KW-0067">ATP-binding</keyword>
<dbReference type="RefSeq" id="WP_153726814.1">
    <property type="nucleotide sequence ID" value="NZ_WJNH01000001.1"/>
</dbReference>
<feature type="domain" description="Sigma-54 factor interaction" evidence="5">
    <location>
        <begin position="312"/>
        <end position="541"/>
    </location>
</feature>
<reference evidence="6 7" key="1">
    <citation type="submission" date="2019-11" db="EMBL/GenBank/DDBJ databases">
        <authorList>
            <person name="Li J."/>
        </authorList>
    </citation>
    <scope>NUCLEOTIDE SEQUENCE [LARGE SCALE GENOMIC DNA]</scope>
    <source>
        <strain evidence="6 7">J4</strain>
    </source>
</reference>
<dbReference type="Pfam" id="PF00158">
    <property type="entry name" value="Sigma54_activat"/>
    <property type="match status" value="1"/>
</dbReference>
<keyword evidence="4" id="KW-0804">Transcription</keyword>
<dbReference type="SUPFAM" id="SSF52540">
    <property type="entry name" value="P-loop containing nucleoside triphosphate hydrolases"/>
    <property type="match status" value="1"/>
</dbReference>
<evidence type="ECO:0000256" key="2">
    <source>
        <dbReference type="ARBA" id="ARBA00022840"/>
    </source>
</evidence>
<gene>
    <name evidence="6" type="ORF">GH754_00715</name>
</gene>
<name>A0A6G1X1M2_9BACI</name>
<evidence type="ECO:0000256" key="3">
    <source>
        <dbReference type="ARBA" id="ARBA00023015"/>
    </source>
</evidence>
<dbReference type="PANTHER" id="PTHR32071">
    <property type="entry name" value="TRANSCRIPTIONAL REGULATORY PROTEIN"/>
    <property type="match status" value="1"/>
</dbReference>
<protein>
    <submittedName>
        <fullName evidence="6">AAA domain-containing protein</fullName>
    </submittedName>
</protein>
<dbReference type="Pfam" id="PF25601">
    <property type="entry name" value="AAA_lid_14"/>
    <property type="match status" value="1"/>
</dbReference>
<comment type="caution">
    <text evidence="6">The sequence shown here is derived from an EMBL/GenBank/DDBJ whole genome shotgun (WGS) entry which is preliminary data.</text>
</comment>
<dbReference type="CDD" id="cd00009">
    <property type="entry name" value="AAA"/>
    <property type="match status" value="1"/>
</dbReference>
<accession>A0A6G1X1M2</accession>
<evidence type="ECO:0000313" key="7">
    <source>
        <dbReference type="Proteomes" id="UP000480185"/>
    </source>
</evidence>
<dbReference type="Gene3D" id="1.10.10.60">
    <property type="entry name" value="Homeodomain-like"/>
    <property type="match status" value="1"/>
</dbReference>
<evidence type="ECO:0000259" key="5">
    <source>
        <dbReference type="PROSITE" id="PS50045"/>
    </source>
</evidence>
<dbReference type="InterPro" id="IPR010524">
    <property type="entry name" value="Sig_transdc_resp-reg_PrpR_N"/>
</dbReference>
<dbReference type="SUPFAM" id="SSF46689">
    <property type="entry name" value="Homeodomain-like"/>
    <property type="match status" value="1"/>
</dbReference>
<dbReference type="InterPro" id="IPR003593">
    <property type="entry name" value="AAA+_ATPase"/>
</dbReference>
<dbReference type="GO" id="GO:0043565">
    <property type="term" value="F:sequence-specific DNA binding"/>
    <property type="evidence" value="ECO:0007669"/>
    <property type="project" value="InterPro"/>
</dbReference>
<dbReference type="GO" id="GO:0006355">
    <property type="term" value="P:regulation of DNA-templated transcription"/>
    <property type="evidence" value="ECO:0007669"/>
    <property type="project" value="InterPro"/>
</dbReference>
<keyword evidence="1" id="KW-0547">Nucleotide-binding</keyword>
<dbReference type="FunFam" id="3.40.50.300:FF:000006">
    <property type="entry name" value="DNA-binding transcriptional regulator NtrC"/>
    <property type="match status" value="1"/>
</dbReference>
<dbReference type="InterPro" id="IPR002197">
    <property type="entry name" value="HTH_Fis"/>
</dbReference>
<dbReference type="SMART" id="SM00382">
    <property type="entry name" value="AAA"/>
    <property type="match status" value="1"/>
</dbReference>
<dbReference type="InterPro" id="IPR025943">
    <property type="entry name" value="Sigma_54_int_dom_ATP-bd_2"/>
</dbReference>
<dbReference type="AlphaFoldDB" id="A0A6G1X1M2"/>
<organism evidence="6 7">
    <name type="scientific">Salinibacillus xinjiangensis</name>
    <dbReference type="NCBI Taxonomy" id="1229268"/>
    <lineage>
        <taxon>Bacteria</taxon>
        <taxon>Bacillati</taxon>
        <taxon>Bacillota</taxon>
        <taxon>Bacilli</taxon>
        <taxon>Bacillales</taxon>
        <taxon>Bacillaceae</taxon>
        <taxon>Salinibacillus</taxon>
    </lineage>
</organism>
<keyword evidence="7" id="KW-1185">Reference proteome</keyword>
<dbReference type="GO" id="GO:0000156">
    <property type="term" value="F:phosphorelay response regulator activity"/>
    <property type="evidence" value="ECO:0007669"/>
    <property type="project" value="InterPro"/>
</dbReference>
<dbReference type="Proteomes" id="UP000480185">
    <property type="component" value="Unassembled WGS sequence"/>
</dbReference>
<dbReference type="InterPro" id="IPR009057">
    <property type="entry name" value="Homeodomain-like_sf"/>
</dbReference>
<dbReference type="InterPro" id="IPR027417">
    <property type="entry name" value="P-loop_NTPase"/>
</dbReference>
<dbReference type="EMBL" id="WJNH01000001">
    <property type="protein sequence ID" value="MRG84842.1"/>
    <property type="molecule type" value="Genomic_DNA"/>
</dbReference>
<dbReference type="Gene3D" id="1.10.8.60">
    <property type="match status" value="1"/>
</dbReference>
<dbReference type="GO" id="GO:0005524">
    <property type="term" value="F:ATP binding"/>
    <property type="evidence" value="ECO:0007669"/>
    <property type="project" value="UniProtKB-KW"/>
</dbReference>
<dbReference type="Pfam" id="PF06506">
    <property type="entry name" value="PrpR_N"/>
    <property type="match status" value="1"/>
</dbReference>
<dbReference type="SUPFAM" id="SSF159800">
    <property type="entry name" value="PrpR receptor domain-like"/>
    <property type="match status" value="1"/>
</dbReference>
<proteinExistence type="predicted"/>
<evidence type="ECO:0000313" key="6">
    <source>
        <dbReference type="EMBL" id="MRG84842.1"/>
    </source>
</evidence>
<dbReference type="Pfam" id="PF02954">
    <property type="entry name" value="HTH_8"/>
    <property type="match status" value="1"/>
</dbReference>
<dbReference type="InterPro" id="IPR058031">
    <property type="entry name" value="AAA_lid_NorR"/>
</dbReference>
<dbReference type="Gene3D" id="3.40.50.10660">
    <property type="entry name" value="PrpR receptor domain-like"/>
    <property type="match status" value="1"/>
</dbReference>
<dbReference type="InterPro" id="IPR002078">
    <property type="entry name" value="Sigma_54_int"/>
</dbReference>
<dbReference type="PANTHER" id="PTHR32071:SF57">
    <property type="entry name" value="C4-DICARBOXYLATE TRANSPORT TRANSCRIPTIONAL REGULATORY PROTEIN DCTD"/>
    <property type="match status" value="1"/>
</dbReference>
<dbReference type="PROSITE" id="PS00676">
    <property type="entry name" value="SIGMA54_INTERACT_2"/>
    <property type="match status" value="1"/>
</dbReference>
<keyword evidence="3" id="KW-0805">Transcription regulation</keyword>
<dbReference type="OrthoDB" id="9771372at2"/>
<dbReference type="Gene3D" id="3.40.50.300">
    <property type="entry name" value="P-loop containing nucleotide triphosphate hydrolases"/>
    <property type="match status" value="1"/>
</dbReference>
<sequence length="630" mass="72246">MPTKILVLTHRNFSHLFYEVMDIMNLPIVLDVKEVGFGEISQHIDSDNLLNYDLVITSGAHLEVIKRDFTELTYTIPIYPFQFSESDLVKSIAKAKKYGNKIILMYYGENKYELTEYEKLLNIELVNLTFENLNQAKEQIKEYKKRGFDVLIGTSSICEIAEDIGMNNILIYSTELIRIELMKAYQLATTYNKMVKNAELKETIFKKMSEPVFLIDINGMVMDVNESAIRYSSKSFRHELIGKNIELALGKSLEAFKNEPNENEILLPMYINSSFNNYLLMISTHLNPNQLNEIDSVSEHSKNQSKYTFDSIIHQSTNMKKLITRSKQYSKSNAPILIYGESGTGKELLAHSIHKYSTRSEKPFFPVNCAAIPQSILESELFGYDEGAFTGAKKGGKPGMFEMAQKGTIFLDEISEIPIDIQTKLLRVLQEKEVIRLGGKKIIPLDVRIITATNKSLVRQVEQGNFREDLYYRINVLQLDIPSLRERNEDIPLIFKHLLHKNGLSEDQASYLSEFGKDSLLSYDWPGNIREIENFVVRLTALTSISTTTYDLVNSFKDLFMEFLKSKQRNKDTMLSQELNISRKLEQSTSERNDIVNALNKTGGNKAEAADLLGISRTTLWRKMNKFNLE</sequence>
<dbReference type="PROSITE" id="PS50045">
    <property type="entry name" value="SIGMA54_INTERACT_4"/>
    <property type="match status" value="1"/>
</dbReference>
<dbReference type="InterPro" id="IPR025662">
    <property type="entry name" value="Sigma_54_int_dom_ATP-bd_1"/>
</dbReference>
<evidence type="ECO:0000256" key="4">
    <source>
        <dbReference type="ARBA" id="ARBA00023163"/>
    </source>
</evidence>
<dbReference type="PRINTS" id="PR01590">
    <property type="entry name" value="HTHFIS"/>
</dbReference>
<dbReference type="PROSITE" id="PS00675">
    <property type="entry name" value="SIGMA54_INTERACT_1"/>
    <property type="match status" value="1"/>
</dbReference>
<evidence type="ECO:0000256" key="1">
    <source>
        <dbReference type="ARBA" id="ARBA00022741"/>
    </source>
</evidence>